<organism evidence="14 15">
    <name type="scientific">Dimorphilus gyrociliatus</name>
    <dbReference type="NCBI Taxonomy" id="2664684"/>
    <lineage>
        <taxon>Eukaryota</taxon>
        <taxon>Metazoa</taxon>
        <taxon>Spiralia</taxon>
        <taxon>Lophotrochozoa</taxon>
        <taxon>Annelida</taxon>
        <taxon>Polychaeta</taxon>
        <taxon>Polychaeta incertae sedis</taxon>
        <taxon>Dinophilidae</taxon>
        <taxon>Dimorphilus</taxon>
    </lineage>
</organism>
<dbReference type="SMART" id="SM00508">
    <property type="entry name" value="PostSET"/>
    <property type="match status" value="1"/>
</dbReference>
<dbReference type="PROSITE" id="PS50868">
    <property type="entry name" value="POST_SET"/>
    <property type="match status" value="1"/>
</dbReference>
<dbReference type="InterPro" id="IPR003616">
    <property type="entry name" value="Post-SET_dom"/>
</dbReference>
<sequence length="750" mass="86126">MEGKYIANICESWQRNSSKENKKVLLNREVTLADLETSFDQLVLNDITDGLKVIESKIFYHPHTNQHLGVGMITFAYLFEARQFVRKYSGKLIGNSNIRAFFDPKGVKRQNIIKTKLELIERQPYYEPSKNLNLSFCPKRAKYEEATGKESFLSSYNLQSNQRSISTYQSKIFPAFLPLSPSLPPFLYKIGNTNKSDIFLWSKQSPRKRDDRTELSINQTTETIANRFSDNQLNSVSFQHDLKSSENHRAVNTSSIADNVAHNDTLENSLCDLRNNSNISCKSKENILSEDTVKNRDIVSLINNWSLKVPRGTSDQSKLPQSYDTNQNVNHTSLRKTFTSELLPSTSAPLAIKSSSSPFHSYDETSYKANDQSGNSKSNGNLKEELKEDADADSEVLNENIQYYTTEEGEGKSDKEEVEEGEIVSGEEEETEEGIEKRNSVTDYSDDSTSAINDRIDQEVKNVSEKYKEKVVAKRRSSPRKLRAFPKRQPEEDKEILSEPFKIGIDQEDINFLKIAYNRLLIANTFYPLRRTHWGETADPTVDSCKRQLILSGKDKGCARTRLIKEFITKKKAKEDENKINRKSTRIPFNVQNHQTLDKSVRCFTNKFKTRKKLRFGRSGIHEWGLFADEPIKQDEMVIEYVGEIIRSSVADVRERRNIKEGKGCYLFRLDQTLVLDAAQRGNAARFINHSCTPNCNARVVPTENKKRIIIYSKKDIEEGEEITYNYRFPYDDDKIICRCGSRSCQGFMN</sequence>
<keyword evidence="3" id="KW-0489">Methyltransferase</keyword>
<dbReference type="EC" id="2.1.1.354" evidence="2"/>
<comment type="catalytic activity">
    <reaction evidence="10">
        <text>N(6),N(6)-dimethyl-L-lysyl(4)-[histone H3] + S-adenosyl-L-methionine = N(6),N(6),N(6)-trimethyl-L-lysyl(4)-[histone H3] + S-adenosyl-L-homocysteine + H(+)</text>
        <dbReference type="Rhea" id="RHEA:60272"/>
        <dbReference type="Rhea" id="RHEA-COMP:15537"/>
        <dbReference type="Rhea" id="RHEA-COMP:15540"/>
        <dbReference type="ChEBI" id="CHEBI:15378"/>
        <dbReference type="ChEBI" id="CHEBI:57856"/>
        <dbReference type="ChEBI" id="CHEBI:59789"/>
        <dbReference type="ChEBI" id="CHEBI:61961"/>
        <dbReference type="ChEBI" id="CHEBI:61976"/>
    </reaction>
</comment>
<evidence type="ECO:0000313" key="14">
    <source>
        <dbReference type="EMBL" id="CAD5114463.1"/>
    </source>
</evidence>
<evidence type="ECO:0000256" key="7">
    <source>
        <dbReference type="ARBA" id="ARBA00023242"/>
    </source>
</evidence>
<evidence type="ECO:0000256" key="4">
    <source>
        <dbReference type="ARBA" id="ARBA00022679"/>
    </source>
</evidence>
<keyword evidence="4" id="KW-0808">Transferase</keyword>
<evidence type="ECO:0000256" key="5">
    <source>
        <dbReference type="ARBA" id="ARBA00022691"/>
    </source>
</evidence>
<keyword evidence="15" id="KW-1185">Reference proteome</keyword>
<dbReference type="SMART" id="SM00317">
    <property type="entry name" value="SET"/>
    <property type="match status" value="1"/>
</dbReference>
<evidence type="ECO:0000313" key="15">
    <source>
        <dbReference type="Proteomes" id="UP000549394"/>
    </source>
</evidence>
<evidence type="ECO:0000259" key="12">
    <source>
        <dbReference type="PROSITE" id="PS50280"/>
    </source>
</evidence>
<dbReference type="GO" id="GO:0003676">
    <property type="term" value="F:nucleic acid binding"/>
    <property type="evidence" value="ECO:0007669"/>
    <property type="project" value="InterPro"/>
</dbReference>
<dbReference type="InterPro" id="IPR001214">
    <property type="entry name" value="SET_dom"/>
</dbReference>
<feature type="compositionally biased region" description="Acidic residues" evidence="11">
    <location>
        <begin position="387"/>
        <end position="396"/>
    </location>
</feature>
<comment type="catalytic activity">
    <reaction evidence="8">
        <text>L-lysyl(4)-[histone H3] + 3 S-adenosyl-L-methionine = N(6),N(6),N(6)-trimethyl-L-lysyl(4)-[histone H3] + 3 S-adenosyl-L-homocysteine + 3 H(+)</text>
        <dbReference type="Rhea" id="RHEA:60260"/>
        <dbReference type="Rhea" id="RHEA-COMP:15537"/>
        <dbReference type="Rhea" id="RHEA-COMP:15547"/>
        <dbReference type="ChEBI" id="CHEBI:15378"/>
        <dbReference type="ChEBI" id="CHEBI:29969"/>
        <dbReference type="ChEBI" id="CHEBI:57856"/>
        <dbReference type="ChEBI" id="CHEBI:59789"/>
        <dbReference type="ChEBI" id="CHEBI:61961"/>
        <dbReference type="EC" id="2.1.1.354"/>
    </reaction>
</comment>
<evidence type="ECO:0000256" key="3">
    <source>
        <dbReference type="ARBA" id="ARBA00022603"/>
    </source>
</evidence>
<protein>
    <recommendedName>
        <fullName evidence="2">[histone H3]-lysine(4) N-trimethyltransferase</fullName>
        <ecNumber evidence="2">2.1.1.354</ecNumber>
    </recommendedName>
</protein>
<dbReference type="SUPFAM" id="SSF54928">
    <property type="entry name" value="RNA-binding domain, RBD"/>
    <property type="match status" value="1"/>
</dbReference>
<feature type="region of interest" description="Disordered" evidence="11">
    <location>
        <begin position="349"/>
        <end position="451"/>
    </location>
</feature>
<dbReference type="PANTHER" id="PTHR45814:SF2">
    <property type="entry name" value="HISTONE-LYSINE N-METHYLTRANSFERASE SETD1"/>
    <property type="match status" value="1"/>
</dbReference>
<feature type="compositionally biased region" description="Polar residues" evidence="11">
    <location>
        <begin position="441"/>
        <end position="451"/>
    </location>
</feature>
<dbReference type="GO" id="GO:0140999">
    <property type="term" value="F:histone H3K4 trimethyltransferase activity"/>
    <property type="evidence" value="ECO:0007669"/>
    <property type="project" value="UniProtKB-EC"/>
</dbReference>
<dbReference type="OrthoDB" id="308383at2759"/>
<dbReference type="InterPro" id="IPR012677">
    <property type="entry name" value="Nucleotide-bd_a/b_plait_sf"/>
</dbReference>
<reference evidence="14 15" key="1">
    <citation type="submission" date="2020-08" db="EMBL/GenBank/DDBJ databases">
        <authorList>
            <person name="Hejnol A."/>
        </authorList>
    </citation>
    <scope>NUCLEOTIDE SEQUENCE [LARGE SCALE GENOMIC DNA]</scope>
</reference>
<feature type="domain" description="Post-SET" evidence="13">
    <location>
        <begin position="734"/>
        <end position="750"/>
    </location>
</feature>
<dbReference type="EMBL" id="CAJFCJ010000005">
    <property type="protein sequence ID" value="CAD5114463.1"/>
    <property type="molecule type" value="Genomic_DNA"/>
</dbReference>
<dbReference type="Gene3D" id="3.30.70.330">
    <property type="match status" value="1"/>
</dbReference>
<comment type="subcellular location">
    <subcellularLocation>
        <location evidence="1">Nucleus</location>
    </subcellularLocation>
</comment>
<dbReference type="PANTHER" id="PTHR45814">
    <property type="entry name" value="HISTONE-LYSINE N-METHYLTRANSFERASE SETD1"/>
    <property type="match status" value="1"/>
</dbReference>
<feature type="compositionally biased region" description="Polar residues" evidence="11">
    <location>
        <begin position="367"/>
        <end position="381"/>
    </location>
</feature>
<dbReference type="Pfam" id="PF00856">
    <property type="entry name" value="SET"/>
    <property type="match status" value="1"/>
</dbReference>
<dbReference type="InterPro" id="IPR044570">
    <property type="entry name" value="Set1-like"/>
</dbReference>
<keyword evidence="5" id="KW-0949">S-adenosyl-L-methionine</keyword>
<keyword evidence="6" id="KW-0156">Chromatin regulator</keyword>
<evidence type="ECO:0000256" key="8">
    <source>
        <dbReference type="ARBA" id="ARBA00047571"/>
    </source>
</evidence>
<name>A0A7I8VDY4_9ANNE</name>
<feature type="compositionally biased region" description="Acidic residues" evidence="11">
    <location>
        <begin position="416"/>
        <end position="433"/>
    </location>
</feature>
<proteinExistence type="predicted"/>
<dbReference type="PROSITE" id="PS50280">
    <property type="entry name" value="SET"/>
    <property type="match status" value="1"/>
</dbReference>
<evidence type="ECO:0000256" key="11">
    <source>
        <dbReference type="SAM" id="MobiDB-lite"/>
    </source>
</evidence>
<keyword evidence="7" id="KW-0539">Nucleus</keyword>
<comment type="catalytic activity">
    <reaction evidence="9">
        <text>N(6)-methyl-L-lysyl(4)-[histone H3] + S-adenosyl-L-methionine = N(6),N(6)-dimethyl-L-lysyl(4)-[histone H3] + S-adenosyl-L-homocysteine + H(+)</text>
        <dbReference type="Rhea" id="RHEA:60268"/>
        <dbReference type="Rhea" id="RHEA-COMP:15540"/>
        <dbReference type="Rhea" id="RHEA-COMP:15543"/>
        <dbReference type="ChEBI" id="CHEBI:15378"/>
        <dbReference type="ChEBI" id="CHEBI:57856"/>
        <dbReference type="ChEBI" id="CHEBI:59789"/>
        <dbReference type="ChEBI" id="CHEBI:61929"/>
        <dbReference type="ChEBI" id="CHEBI:61976"/>
    </reaction>
</comment>
<evidence type="ECO:0000256" key="9">
    <source>
        <dbReference type="ARBA" id="ARBA00047583"/>
    </source>
</evidence>
<accession>A0A7I8VDY4</accession>
<evidence type="ECO:0000256" key="6">
    <source>
        <dbReference type="ARBA" id="ARBA00022853"/>
    </source>
</evidence>
<gene>
    <name evidence="14" type="ORF">DGYR_LOCUS3303</name>
</gene>
<dbReference type="InterPro" id="IPR046341">
    <property type="entry name" value="SET_dom_sf"/>
</dbReference>
<dbReference type="Gene3D" id="2.170.270.10">
    <property type="entry name" value="SET domain"/>
    <property type="match status" value="1"/>
</dbReference>
<dbReference type="GO" id="GO:0032259">
    <property type="term" value="P:methylation"/>
    <property type="evidence" value="ECO:0007669"/>
    <property type="project" value="UniProtKB-KW"/>
</dbReference>
<comment type="caution">
    <text evidence="14">The sequence shown here is derived from an EMBL/GenBank/DDBJ whole genome shotgun (WGS) entry which is preliminary data.</text>
</comment>
<dbReference type="InterPro" id="IPR035979">
    <property type="entry name" value="RBD_domain_sf"/>
</dbReference>
<dbReference type="AlphaFoldDB" id="A0A7I8VDY4"/>
<evidence type="ECO:0000256" key="10">
    <source>
        <dbReference type="ARBA" id="ARBA00049129"/>
    </source>
</evidence>
<evidence type="ECO:0000256" key="1">
    <source>
        <dbReference type="ARBA" id="ARBA00004123"/>
    </source>
</evidence>
<dbReference type="SUPFAM" id="SSF82199">
    <property type="entry name" value="SET domain"/>
    <property type="match status" value="1"/>
</dbReference>
<evidence type="ECO:0000256" key="2">
    <source>
        <dbReference type="ARBA" id="ARBA00012182"/>
    </source>
</evidence>
<dbReference type="Proteomes" id="UP000549394">
    <property type="component" value="Unassembled WGS sequence"/>
</dbReference>
<feature type="compositionally biased region" description="Polar residues" evidence="11">
    <location>
        <begin position="349"/>
        <end position="359"/>
    </location>
</feature>
<evidence type="ECO:0000259" key="13">
    <source>
        <dbReference type="PROSITE" id="PS50868"/>
    </source>
</evidence>
<feature type="domain" description="SET" evidence="12">
    <location>
        <begin position="612"/>
        <end position="728"/>
    </location>
</feature>
<dbReference type="GO" id="GO:0048188">
    <property type="term" value="C:Set1C/COMPASS complex"/>
    <property type="evidence" value="ECO:0007669"/>
    <property type="project" value="TreeGrafter"/>
</dbReference>